<evidence type="ECO:0000313" key="2">
    <source>
        <dbReference type="EMBL" id="KAL3815547.1"/>
    </source>
</evidence>
<dbReference type="AlphaFoldDB" id="A0ABD3RRH3"/>
<organism evidence="2 3">
    <name type="scientific">Cyclostephanos tholiformis</name>
    <dbReference type="NCBI Taxonomy" id="382380"/>
    <lineage>
        <taxon>Eukaryota</taxon>
        <taxon>Sar</taxon>
        <taxon>Stramenopiles</taxon>
        <taxon>Ochrophyta</taxon>
        <taxon>Bacillariophyta</taxon>
        <taxon>Coscinodiscophyceae</taxon>
        <taxon>Thalassiosirophycidae</taxon>
        <taxon>Stephanodiscales</taxon>
        <taxon>Stephanodiscaceae</taxon>
        <taxon>Cyclostephanos</taxon>
    </lineage>
</organism>
<feature type="region of interest" description="Disordered" evidence="1">
    <location>
        <begin position="133"/>
        <end position="154"/>
    </location>
</feature>
<name>A0ABD3RRH3_9STRA</name>
<dbReference type="Proteomes" id="UP001530377">
    <property type="component" value="Unassembled WGS sequence"/>
</dbReference>
<feature type="compositionally biased region" description="Gly residues" evidence="1">
    <location>
        <begin position="242"/>
        <end position="251"/>
    </location>
</feature>
<comment type="caution">
    <text evidence="2">The sequence shown here is derived from an EMBL/GenBank/DDBJ whole genome shotgun (WGS) entry which is preliminary data.</text>
</comment>
<feature type="region of interest" description="Disordered" evidence="1">
    <location>
        <begin position="242"/>
        <end position="275"/>
    </location>
</feature>
<accession>A0ABD3RRH3</accession>
<reference evidence="2 3" key="1">
    <citation type="submission" date="2024-10" db="EMBL/GenBank/DDBJ databases">
        <title>Updated reference genomes for cyclostephanoid diatoms.</title>
        <authorList>
            <person name="Roberts W.R."/>
            <person name="Alverson A.J."/>
        </authorList>
    </citation>
    <scope>NUCLEOTIDE SEQUENCE [LARGE SCALE GENOMIC DNA]</scope>
    <source>
        <strain evidence="2 3">AJA228-03</strain>
    </source>
</reference>
<gene>
    <name evidence="2" type="ORF">ACHAXA_004192</name>
</gene>
<sequence>MAGPRLGPRPPDFDEDHVQRSPTFRKWLALSPGSNLVYACRTFTKGGVDEEERLMRRIMIAHRNNLKEHAVLRRAIREADAASGVGQVATEEEEKSSPRRRRATGAMAGKAEGGDGGGTTIATATSAHPTATLHPPANDGIAPSGASSGGKRPRRTYCSIPPRSDEAVLGEMDVAAVEMTRSYRRWSELPDGTSFSYNQTYVKGTDGHDWLLRKNIWRRMRYRRENRAKVLNLIARGGGVGGGDEGGGCGGATNVDGARGGQQNDEDTEDSDNDRHHRLLVVSRAVEDAAAAAAAFSARADTFDHSIDADAVAALGAQGGEDDPTVVLSGALDAAARLAAAVSVADGSIGGDSNKKDEGMSLEIFEV</sequence>
<feature type="region of interest" description="Disordered" evidence="1">
    <location>
        <begin position="81"/>
        <end position="121"/>
    </location>
</feature>
<evidence type="ECO:0000313" key="3">
    <source>
        <dbReference type="Proteomes" id="UP001530377"/>
    </source>
</evidence>
<proteinExistence type="predicted"/>
<dbReference type="EMBL" id="JALLPB020000194">
    <property type="protein sequence ID" value="KAL3815547.1"/>
    <property type="molecule type" value="Genomic_DNA"/>
</dbReference>
<evidence type="ECO:0000256" key="1">
    <source>
        <dbReference type="SAM" id="MobiDB-lite"/>
    </source>
</evidence>
<protein>
    <submittedName>
        <fullName evidence="2">Uncharacterized protein</fullName>
    </submittedName>
</protein>
<keyword evidence="3" id="KW-1185">Reference proteome</keyword>